<dbReference type="Gene3D" id="3.90.180.10">
    <property type="entry name" value="Medium-chain alcohol dehydrogenases, catalytic domain"/>
    <property type="match status" value="1"/>
</dbReference>
<dbReference type="SUPFAM" id="SSF50129">
    <property type="entry name" value="GroES-like"/>
    <property type="match status" value="1"/>
</dbReference>
<dbReference type="InterPro" id="IPR051603">
    <property type="entry name" value="Zinc-ADH_QOR/CCCR"/>
</dbReference>
<dbReference type="SMART" id="SM00829">
    <property type="entry name" value="PKS_ER"/>
    <property type="match status" value="1"/>
</dbReference>
<dbReference type="SUPFAM" id="SSF51735">
    <property type="entry name" value="NAD(P)-binding Rossmann-fold domains"/>
    <property type="match status" value="1"/>
</dbReference>
<dbReference type="InterPro" id="IPR036291">
    <property type="entry name" value="NAD(P)-bd_dom_sf"/>
</dbReference>
<protein>
    <submittedName>
        <fullName evidence="3">NADPH:quinone reductase-like Zn-dependent oxidoreductase</fullName>
    </submittedName>
</protein>
<dbReference type="Gene3D" id="3.40.50.720">
    <property type="entry name" value="NAD(P)-binding Rossmann-like Domain"/>
    <property type="match status" value="1"/>
</dbReference>
<name>A0A2W7IZZ9_9PROT</name>
<reference evidence="3 4" key="1">
    <citation type="submission" date="2018-06" db="EMBL/GenBank/DDBJ databases">
        <title>Genomic Encyclopedia of Archaeal and Bacterial Type Strains, Phase II (KMG-II): from individual species to whole genera.</title>
        <authorList>
            <person name="Goeker M."/>
        </authorList>
    </citation>
    <scope>NUCLEOTIDE SEQUENCE [LARGE SCALE GENOMIC DNA]</scope>
    <source>
        <strain evidence="3 4">DSM 24525</strain>
    </source>
</reference>
<dbReference type="InterPro" id="IPR011032">
    <property type="entry name" value="GroES-like_sf"/>
</dbReference>
<accession>A0A2W7IZZ9</accession>
<dbReference type="PANTHER" id="PTHR44154">
    <property type="entry name" value="QUINONE OXIDOREDUCTASE"/>
    <property type="match status" value="1"/>
</dbReference>
<dbReference type="Pfam" id="PF00107">
    <property type="entry name" value="ADH_zinc_N"/>
    <property type="match status" value="1"/>
</dbReference>
<dbReference type="InterPro" id="IPR013149">
    <property type="entry name" value="ADH-like_C"/>
</dbReference>
<dbReference type="GO" id="GO:0016491">
    <property type="term" value="F:oxidoreductase activity"/>
    <property type="evidence" value="ECO:0007669"/>
    <property type="project" value="InterPro"/>
</dbReference>
<gene>
    <name evidence="3" type="ORF">C8P66_113104</name>
</gene>
<keyword evidence="4" id="KW-1185">Reference proteome</keyword>
<dbReference type="RefSeq" id="WP_111398653.1">
    <property type="nucleotide sequence ID" value="NZ_QKYU01000013.1"/>
</dbReference>
<keyword evidence="1" id="KW-0521">NADP</keyword>
<dbReference type="OrthoDB" id="7355832at2"/>
<proteinExistence type="predicted"/>
<organism evidence="3 4">
    <name type="scientific">Humitalea rosea</name>
    <dbReference type="NCBI Taxonomy" id="990373"/>
    <lineage>
        <taxon>Bacteria</taxon>
        <taxon>Pseudomonadati</taxon>
        <taxon>Pseudomonadota</taxon>
        <taxon>Alphaproteobacteria</taxon>
        <taxon>Acetobacterales</taxon>
        <taxon>Roseomonadaceae</taxon>
        <taxon>Humitalea</taxon>
    </lineage>
</organism>
<evidence type="ECO:0000259" key="2">
    <source>
        <dbReference type="SMART" id="SM00829"/>
    </source>
</evidence>
<dbReference type="Proteomes" id="UP000249688">
    <property type="component" value="Unassembled WGS sequence"/>
</dbReference>
<feature type="domain" description="Enoyl reductase (ER)" evidence="2">
    <location>
        <begin position="22"/>
        <end position="333"/>
    </location>
</feature>
<dbReference type="EMBL" id="QKYU01000013">
    <property type="protein sequence ID" value="PZW44937.1"/>
    <property type="molecule type" value="Genomic_DNA"/>
</dbReference>
<dbReference type="Pfam" id="PF08240">
    <property type="entry name" value="ADH_N"/>
    <property type="match status" value="1"/>
</dbReference>
<dbReference type="InterPro" id="IPR020843">
    <property type="entry name" value="ER"/>
</dbReference>
<sequence length="337" mass="34656">MSAAESTAPSAGYRAARFAGFGAPEVLEVVFRDPPCLDVGEALVQVRAASINPSDVKNVAGRMRQTVPPRTPGRDFAGTVVAGPAEWLGVDVWGTGGDIGFTRDGSHAEMLALPVAALTRKPEALSFAEAGAVGVNYVTAWIGLMDDAGLRAGETVMVLGASGGVGGAACALARAKGARVIACVRGEVAETAVCRQVGAELLDLRGIDLAQSLREMTGGRGADVIYDCVGTPALFEPAIEALAQRGRMIVIAGTPGEAMRIELIPFYRKEARLIGVDSLKRGAAACAPMMAAMAEGFVTGAYPAPVIAQSLPLDHVREAYAAVAAGTRGRVVLTQPA</sequence>
<dbReference type="AlphaFoldDB" id="A0A2W7IZZ9"/>
<evidence type="ECO:0000313" key="3">
    <source>
        <dbReference type="EMBL" id="PZW44937.1"/>
    </source>
</evidence>
<comment type="caution">
    <text evidence="3">The sequence shown here is derived from an EMBL/GenBank/DDBJ whole genome shotgun (WGS) entry which is preliminary data.</text>
</comment>
<evidence type="ECO:0000256" key="1">
    <source>
        <dbReference type="ARBA" id="ARBA00022857"/>
    </source>
</evidence>
<dbReference type="PANTHER" id="PTHR44154:SF1">
    <property type="entry name" value="QUINONE OXIDOREDUCTASE"/>
    <property type="match status" value="1"/>
</dbReference>
<evidence type="ECO:0000313" key="4">
    <source>
        <dbReference type="Proteomes" id="UP000249688"/>
    </source>
</evidence>
<dbReference type="InterPro" id="IPR013154">
    <property type="entry name" value="ADH-like_N"/>
</dbReference>